<protein>
    <submittedName>
        <fullName evidence="1">Uncharacterized protein</fullName>
    </submittedName>
</protein>
<sequence length="86" mass="9645">MGSQNDKEIVCLGFSQNGSQPKTIGNRWHQVIFRSADEIDFLCVGLLWIEPAKLHRCAFSYQSFQGVGRGETALLEFISMILQKGP</sequence>
<evidence type="ECO:0000313" key="1">
    <source>
        <dbReference type="EMBL" id="VFK17193.1"/>
    </source>
</evidence>
<dbReference type="AlphaFoldDB" id="A0A450WJI3"/>
<proteinExistence type="predicted"/>
<reference evidence="1" key="1">
    <citation type="submission" date="2019-02" db="EMBL/GenBank/DDBJ databases">
        <authorList>
            <person name="Gruber-Vodicka R. H."/>
            <person name="Seah K. B. B."/>
        </authorList>
    </citation>
    <scope>NUCLEOTIDE SEQUENCE</scope>
    <source>
        <strain evidence="1">BECK_BY7</strain>
    </source>
</reference>
<gene>
    <name evidence="1" type="ORF">BECKLFY1418C_GA0070996_102926</name>
</gene>
<name>A0A450WJI3_9GAMM</name>
<dbReference type="EMBL" id="CAADFN010000029">
    <property type="protein sequence ID" value="VFK17193.1"/>
    <property type="molecule type" value="Genomic_DNA"/>
</dbReference>
<organism evidence="1">
    <name type="scientific">Candidatus Kentrum sp. LFY</name>
    <dbReference type="NCBI Taxonomy" id="2126342"/>
    <lineage>
        <taxon>Bacteria</taxon>
        <taxon>Pseudomonadati</taxon>
        <taxon>Pseudomonadota</taxon>
        <taxon>Gammaproteobacteria</taxon>
        <taxon>Candidatus Kentrum</taxon>
    </lineage>
</organism>
<accession>A0A450WJI3</accession>